<dbReference type="Gene3D" id="3.90.550.10">
    <property type="entry name" value="Spore Coat Polysaccharide Biosynthesis Protein SpsA, Chain A"/>
    <property type="match status" value="1"/>
</dbReference>
<dbReference type="GO" id="GO:0019252">
    <property type="term" value="P:starch biosynthetic process"/>
    <property type="evidence" value="ECO:0007669"/>
    <property type="project" value="UniProtKB-KW"/>
</dbReference>
<dbReference type="Gene3D" id="2.160.10.10">
    <property type="entry name" value="Hexapeptide repeat proteins"/>
    <property type="match status" value="1"/>
</dbReference>
<evidence type="ECO:0000256" key="8">
    <source>
        <dbReference type="ARBA" id="ARBA00022533"/>
    </source>
</evidence>
<evidence type="ECO:0000256" key="7">
    <source>
        <dbReference type="ARBA" id="ARBA00012460"/>
    </source>
</evidence>
<keyword evidence="9" id="KW-0808">Transferase</keyword>
<dbReference type="InterPro" id="IPR029063">
    <property type="entry name" value="SAM-dependent_MTases_sf"/>
</dbReference>
<dbReference type="InterPro" id="IPR029044">
    <property type="entry name" value="Nucleotide-diphossugar_trans"/>
</dbReference>
<accession>A0A5N6QHW2</accession>
<evidence type="ECO:0000256" key="13">
    <source>
        <dbReference type="ARBA" id="ARBA00022922"/>
    </source>
</evidence>
<comment type="subunit">
    <text evidence="6">Heterotetramer.</text>
</comment>
<evidence type="ECO:0000256" key="17">
    <source>
        <dbReference type="SAM" id="MobiDB-lite"/>
    </source>
</evidence>
<comment type="similarity">
    <text evidence="5">Belongs to the bacterial/plant glucose-1-phosphate adenylyltransferase family.</text>
</comment>
<evidence type="ECO:0000256" key="2">
    <source>
        <dbReference type="ARBA" id="ARBA00002231"/>
    </source>
</evidence>
<evidence type="ECO:0000256" key="16">
    <source>
        <dbReference type="ARBA" id="ARBA00032494"/>
    </source>
</evidence>
<dbReference type="InterPro" id="IPR005836">
    <property type="entry name" value="ADP_Glu_pyroP_CS"/>
</dbReference>
<evidence type="ECO:0000256" key="4">
    <source>
        <dbReference type="ARBA" id="ARBA00007657"/>
    </source>
</evidence>
<comment type="similarity">
    <text evidence="4">Belongs to the CAND family.</text>
</comment>
<dbReference type="EMBL" id="CM017321">
    <property type="protein sequence ID" value="KAE7997740.1"/>
    <property type="molecule type" value="Genomic_DNA"/>
</dbReference>
<keyword evidence="8" id="KW-0021">Allosteric enzyme</keyword>
<feature type="region of interest" description="Disordered" evidence="17">
    <location>
        <begin position="1"/>
        <end position="23"/>
    </location>
</feature>
<evidence type="ECO:0000259" key="19">
    <source>
        <dbReference type="Pfam" id="PF08623"/>
    </source>
</evidence>
<dbReference type="EC" id="2.7.7.27" evidence="7"/>
<feature type="domain" description="TATA-binding protein interacting (TIP20)" evidence="19">
    <location>
        <begin position="222"/>
        <end position="362"/>
    </location>
</feature>
<evidence type="ECO:0000313" key="21">
    <source>
        <dbReference type="Proteomes" id="UP000327013"/>
    </source>
</evidence>
<dbReference type="InterPro" id="IPR011004">
    <property type="entry name" value="Trimer_LpxA-like_sf"/>
</dbReference>
<gene>
    <name evidence="20" type="ORF">FH972_002344</name>
</gene>
<dbReference type="PROSITE" id="PS00810">
    <property type="entry name" value="ADP_GLC_PYROPHOSPH_3"/>
    <property type="match status" value="1"/>
</dbReference>
<dbReference type="Gene3D" id="3.40.50.150">
    <property type="entry name" value="Vaccinia Virus protein VP39"/>
    <property type="match status" value="1"/>
</dbReference>
<dbReference type="PANTHER" id="PTHR43523">
    <property type="entry name" value="GLUCOSE-1-PHOSPHATE ADENYLYLTRANSFERASE-RELATED"/>
    <property type="match status" value="1"/>
</dbReference>
<dbReference type="PANTHER" id="PTHR43523:SF12">
    <property type="entry name" value="GLUCOSE-1-PHOSPHATE ADENYLYLTRANSFERASE LARGE SUBUNIT 1, CHLOROPLASTIC-RELATED"/>
    <property type="match status" value="1"/>
</dbReference>
<dbReference type="InterPro" id="IPR016024">
    <property type="entry name" value="ARM-type_fold"/>
</dbReference>
<keyword evidence="21" id="KW-1185">Reference proteome</keyword>
<dbReference type="InterPro" id="IPR011831">
    <property type="entry name" value="ADP-Glc_PPase"/>
</dbReference>
<protein>
    <recommendedName>
        <fullName evidence="7">glucose-1-phosphate adenylyltransferase</fullName>
        <ecNumber evidence="7">2.7.7.27</ecNumber>
    </recommendedName>
    <alternativeName>
        <fullName evidence="16">ADP-glucose pyrophosphorylase</fullName>
    </alternativeName>
    <alternativeName>
        <fullName evidence="15">ADP-glucose synthase</fullName>
    </alternativeName>
    <alternativeName>
        <fullName evidence="14">Alpha-D-glucose-1-phosphate adenyl transferase</fullName>
    </alternativeName>
</protein>
<evidence type="ECO:0000256" key="14">
    <source>
        <dbReference type="ARBA" id="ARBA00030645"/>
    </source>
</evidence>
<reference evidence="20 21" key="1">
    <citation type="submission" date="2019-06" db="EMBL/GenBank/DDBJ databases">
        <title>A chromosomal-level reference genome of Carpinus fangiana (Coryloideae, Betulaceae).</title>
        <authorList>
            <person name="Yang X."/>
            <person name="Wang Z."/>
            <person name="Zhang L."/>
            <person name="Hao G."/>
            <person name="Liu J."/>
            <person name="Yang Y."/>
        </authorList>
    </citation>
    <scope>NUCLEOTIDE SEQUENCE [LARGE SCALE GENOMIC DNA]</scope>
    <source>
        <strain evidence="20">Cfa_2016G</strain>
        <tissue evidence="20">Leaf</tissue>
    </source>
</reference>
<dbReference type="Pfam" id="PF08623">
    <property type="entry name" value="TIP120"/>
    <property type="match status" value="1"/>
</dbReference>
<evidence type="ECO:0000259" key="18">
    <source>
        <dbReference type="Pfam" id="PF00483"/>
    </source>
</evidence>
<dbReference type="OrthoDB" id="1733332at2759"/>
<comment type="function">
    <text evidence="2">This protein plays a role in synthesis of starch. It catalyzes the synthesis of the activated glycosyl donor, ADP-glucose from Glc-1-P and ATP.</text>
</comment>
<comment type="pathway">
    <text evidence="3">Glycan biosynthesis; starch biosynthesis.</text>
</comment>
<dbReference type="SUPFAM" id="SSF51161">
    <property type="entry name" value="Trimeric LpxA-like enzymes"/>
    <property type="match status" value="1"/>
</dbReference>
<evidence type="ECO:0000256" key="10">
    <source>
        <dbReference type="ARBA" id="ARBA00022695"/>
    </source>
</evidence>
<evidence type="ECO:0000256" key="9">
    <source>
        <dbReference type="ARBA" id="ARBA00022679"/>
    </source>
</evidence>
<dbReference type="FunFam" id="2.160.10.10:FF:000010">
    <property type="entry name" value="Glucose-1-phosphate adenylyltransferase"/>
    <property type="match status" value="1"/>
</dbReference>
<keyword evidence="12" id="KW-0067">ATP-binding</keyword>
<feature type="compositionally biased region" description="Basic and acidic residues" evidence="17">
    <location>
        <begin position="87"/>
        <end position="99"/>
    </location>
</feature>
<dbReference type="CDD" id="cd02508">
    <property type="entry name" value="ADP_Glucose_PP"/>
    <property type="match status" value="1"/>
</dbReference>
<dbReference type="Pfam" id="PF25247">
    <property type="entry name" value="LbH_GLGC"/>
    <property type="match status" value="1"/>
</dbReference>
<sequence length="968" mass="107420">MGVGEESKPPNPSEPASSAQHLLIPPYGTPIPYPGLLPPWGVHTHPNMTTVILVTYISTPLLLINIVKFMNLSSNVESGNEVTLDAIDKNSEKQDSDGSKKRKDRHMVANGADAQSHTVGAIGEASVPPASLPLVMGPEYVMPEQLMQVIALTEELLATAKQNDISGSDMATSGRVSPSLLQSKGNKMVIVRQSVDKAEFQDSSVEKILKGLKIDEIIYPEISSFLMLITDHDQQELSRTVDLGPFKHIVDDGLELKKAAFECVDTLLDSCIDQVNPSSFIIPYLKSGLDDHYDVKMPCHLIISILADKCPSAVLAVLDSLVDPLQKTINFKPKQDAVKQEVGRTEDMIRNALRAIASLNRIRFSAYLDVAARDLVGRPFWRMDTNDWLRYFALNAKLFNLALKEKDGLGLRPGVIDGAISISAVQVYLLWLCNADKSSHDPRLRLKYVPILILHSLLCIDVFGSIFFRAFFGSLYRCLARGARALLQVYPENLAQRELIFSLQWCWFCWSFAPATTASPLSDSYVAATETLLPRSFLPKLFPTPKTPRLVSTWTPAEVCWVSFWAAEQGRGCTLTKKCAKPAVPLGANYRLIDIPVSNCLNSNISKIYVLTQFNSASLNRHLSRGYKNEGFVEVLAAQQSPENPNWFQEHNVLEYLVLAGDHLYRMDYERFIQAHREIDADITVAALPMDEKRTTAFGLMKIDEEGRIVEFAEKPKGDQLKAMRVDTTILGLDDERAKEMPYIASMGIYVVSKHVMLDLRRRKFPGANDFGSEVIPGATAIGMRVQAYLYDGYWEDICTIEAFYNANLGITKKPVPDFSFYDRSSPIYTQPRYLPPSKMLDADVTDSVIGEGCVIKNCKIHHSVVGLRSCISEGAIIEDTLLMGADYYETDADRRFLAAKGSVPIGIGKNSHIKRAIIDKNARIGDNVKIINGDNVQEAARETDGYFIKSGIVTVIKDALIPSGTVI</sequence>
<dbReference type="Gene3D" id="1.25.10.10">
    <property type="entry name" value="Leucine-rich Repeat Variant"/>
    <property type="match status" value="1"/>
</dbReference>
<evidence type="ECO:0000256" key="12">
    <source>
        <dbReference type="ARBA" id="ARBA00022840"/>
    </source>
</evidence>
<keyword evidence="10" id="KW-0548">Nucleotidyltransferase</keyword>
<dbReference type="SUPFAM" id="SSF48371">
    <property type="entry name" value="ARM repeat"/>
    <property type="match status" value="1"/>
</dbReference>
<dbReference type="GO" id="GO:0008878">
    <property type="term" value="F:glucose-1-phosphate adenylyltransferase activity"/>
    <property type="evidence" value="ECO:0007669"/>
    <property type="project" value="UniProtKB-EC"/>
</dbReference>
<dbReference type="InterPro" id="IPR013932">
    <property type="entry name" value="TATA-bd_TIP120"/>
</dbReference>
<keyword evidence="11" id="KW-0547">Nucleotide-binding</keyword>
<organism evidence="20 21">
    <name type="scientific">Carpinus fangiana</name>
    <dbReference type="NCBI Taxonomy" id="176857"/>
    <lineage>
        <taxon>Eukaryota</taxon>
        <taxon>Viridiplantae</taxon>
        <taxon>Streptophyta</taxon>
        <taxon>Embryophyta</taxon>
        <taxon>Tracheophyta</taxon>
        <taxon>Spermatophyta</taxon>
        <taxon>Magnoliopsida</taxon>
        <taxon>eudicotyledons</taxon>
        <taxon>Gunneridae</taxon>
        <taxon>Pentapetalae</taxon>
        <taxon>rosids</taxon>
        <taxon>fabids</taxon>
        <taxon>Fagales</taxon>
        <taxon>Betulaceae</taxon>
        <taxon>Carpinus</taxon>
    </lineage>
</organism>
<evidence type="ECO:0000256" key="11">
    <source>
        <dbReference type="ARBA" id="ARBA00022741"/>
    </source>
</evidence>
<evidence type="ECO:0000256" key="3">
    <source>
        <dbReference type="ARBA" id="ARBA00004727"/>
    </source>
</evidence>
<feature type="domain" description="Nucleotidyl transferase" evidence="18">
    <location>
        <begin position="575"/>
        <end position="813"/>
    </location>
</feature>
<dbReference type="SUPFAM" id="SSF53448">
    <property type="entry name" value="Nucleotide-diphospho-sugar transferases"/>
    <property type="match status" value="1"/>
</dbReference>
<evidence type="ECO:0000256" key="1">
    <source>
        <dbReference type="ARBA" id="ARBA00000956"/>
    </source>
</evidence>
<dbReference type="AlphaFoldDB" id="A0A5N6QHW2"/>
<dbReference type="GO" id="GO:0005978">
    <property type="term" value="P:glycogen biosynthetic process"/>
    <property type="evidence" value="ECO:0007669"/>
    <property type="project" value="InterPro"/>
</dbReference>
<dbReference type="GO" id="GO:0005524">
    <property type="term" value="F:ATP binding"/>
    <property type="evidence" value="ECO:0007669"/>
    <property type="project" value="UniProtKB-KW"/>
</dbReference>
<dbReference type="InterPro" id="IPR005835">
    <property type="entry name" value="NTP_transferase_dom"/>
</dbReference>
<evidence type="ECO:0000256" key="15">
    <source>
        <dbReference type="ARBA" id="ARBA00030817"/>
    </source>
</evidence>
<keyword evidence="13" id="KW-0750">Starch biosynthesis</keyword>
<evidence type="ECO:0000256" key="5">
    <source>
        <dbReference type="ARBA" id="ARBA00010443"/>
    </source>
</evidence>
<dbReference type="InterPro" id="IPR011989">
    <property type="entry name" value="ARM-like"/>
</dbReference>
<dbReference type="Pfam" id="PF00483">
    <property type="entry name" value="NTP_transferase"/>
    <property type="match status" value="1"/>
</dbReference>
<evidence type="ECO:0000256" key="6">
    <source>
        <dbReference type="ARBA" id="ARBA00011680"/>
    </source>
</evidence>
<feature type="region of interest" description="Disordered" evidence="17">
    <location>
        <begin position="87"/>
        <end position="107"/>
    </location>
</feature>
<evidence type="ECO:0000313" key="20">
    <source>
        <dbReference type="EMBL" id="KAE7997740.1"/>
    </source>
</evidence>
<proteinExistence type="inferred from homology"/>
<dbReference type="NCBIfam" id="NF002772">
    <property type="entry name" value="PRK02862.1"/>
    <property type="match status" value="1"/>
</dbReference>
<dbReference type="Proteomes" id="UP000327013">
    <property type="component" value="Chromosome 1"/>
</dbReference>
<comment type="catalytic activity">
    <reaction evidence="1">
        <text>alpha-D-glucose 1-phosphate + ATP + H(+) = ADP-alpha-D-glucose + diphosphate</text>
        <dbReference type="Rhea" id="RHEA:12120"/>
        <dbReference type="ChEBI" id="CHEBI:15378"/>
        <dbReference type="ChEBI" id="CHEBI:30616"/>
        <dbReference type="ChEBI" id="CHEBI:33019"/>
        <dbReference type="ChEBI" id="CHEBI:57498"/>
        <dbReference type="ChEBI" id="CHEBI:58601"/>
        <dbReference type="EC" id="2.7.7.27"/>
    </reaction>
</comment>
<dbReference type="CDD" id="cd04651">
    <property type="entry name" value="LbH_G1P_AT_C"/>
    <property type="match status" value="1"/>
</dbReference>
<name>A0A5N6QHW2_9ROSI</name>